<dbReference type="SMART" id="SM00020">
    <property type="entry name" value="Tryp_SPc"/>
    <property type="match status" value="1"/>
</dbReference>
<dbReference type="PROSITE" id="PS50240">
    <property type="entry name" value="TRYPSIN_DOM"/>
    <property type="match status" value="1"/>
</dbReference>
<evidence type="ECO:0000259" key="5">
    <source>
        <dbReference type="PROSITE" id="PS50240"/>
    </source>
</evidence>
<dbReference type="AlphaFoldDB" id="A0AAV7I1M6"/>
<sequence length="410" mass="46207">MIPMVTIQTCDLNIYIVTETSLHSLHSLMNSTWPKLGIAMIRIFGTFSSDGPCYVEHLSVSRYWQTPSSEKEFSIASWEQNVVGNKITFDSKTSRWSPQKTQDCYQYYPLNSDLLHSENIFCAVLNENNLKNSSCILGDLGSPVVSYSYLTGIKSQKMDLSSIRADSTQDSINIDEDQNSRLNETPWLVSIRINGVHYCSGAIVSNSWVITSSQCIFNIQEMIPMVTIQTCDLNLYTLTETSVHSLPNLMNSVWPKSGIAMIKIFGTFRSDRSCSIKHLQIGGSYAISSGEEFSIASWEQNVVGNKIRSNSKTSRWLSLKPQDCLQYYSLNSDLVNSQNIFCAILNNNNLKNSSCILGDLGSPIIEDNFSDYIIGIKSQKMDCKLFPHSRSLFTNVQSYENWIFSQINTE</sequence>
<dbReference type="InterPro" id="IPR050430">
    <property type="entry name" value="Peptidase_S1"/>
</dbReference>
<dbReference type="Pfam" id="PF00089">
    <property type="entry name" value="Trypsin"/>
    <property type="match status" value="1"/>
</dbReference>
<name>A0AAV7I1M6_COTGL</name>
<protein>
    <recommendedName>
        <fullName evidence="5">Peptidase S1 domain-containing protein</fullName>
    </recommendedName>
</protein>
<dbReference type="GO" id="GO:0004252">
    <property type="term" value="F:serine-type endopeptidase activity"/>
    <property type="evidence" value="ECO:0007669"/>
    <property type="project" value="InterPro"/>
</dbReference>
<evidence type="ECO:0000313" key="7">
    <source>
        <dbReference type="Proteomes" id="UP000826195"/>
    </source>
</evidence>
<dbReference type="InterPro" id="IPR009003">
    <property type="entry name" value="Peptidase_S1_PA"/>
</dbReference>
<dbReference type="Proteomes" id="UP000826195">
    <property type="component" value="Unassembled WGS sequence"/>
</dbReference>
<evidence type="ECO:0000313" key="6">
    <source>
        <dbReference type="EMBL" id="KAH0552082.1"/>
    </source>
</evidence>
<keyword evidence="1" id="KW-0645">Protease</keyword>
<proteinExistence type="predicted"/>
<dbReference type="InterPro" id="IPR001254">
    <property type="entry name" value="Trypsin_dom"/>
</dbReference>
<keyword evidence="3" id="KW-0720">Serine protease</keyword>
<dbReference type="GO" id="GO:0006508">
    <property type="term" value="P:proteolysis"/>
    <property type="evidence" value="ECO:0007669"/>
    <property type="project" value="UniProtKB-KW"/>
</dbReference>
<organism evidence="6 7">
    <name type="scientific">Cotesia glomerata</name>
    <name type="common">Lepidopteran parasitic wasp</name>
    <name type="synonym">Apanteles glomeratus</name>
    <dbReference type="NCBI Taxonomy" id="32391"/>
    <lineage>
        <taxon>Eukaryota</taxon>
        <taxon>Metazoa</taxon>
        <taxon>Ecdysozoa</taxon>
        <taxon>Arthropoda</taxon>
        <taxon>Hexapoda</taxon>
        <taxon>Insecta</taxon>
        <taxon>Pterygota</taxon>
        <taxon>Neoptera</taxon>
        <taxon>Endopterygota</taxon>
        <taxon>Hymenoptera</taxon>
        <taxon>Apocrita</taxon>
        <taxon>Ichneumonoidea</taxon>
        <taxon>Braconidae</taxon>
        <taxon>Microgastrinae</taxon>
        <taxon>Cotesia</taxon>
    </lineage>
</organism>
<evidence type="ECO:0000256" key="2">
    <source>
        <dbReference type="ARBA" id="ARBA00022801"/>
    </source>
</evidence>
<gene>
    <name evidence="6" type="ORF">KQX54_005326</name>
</gene>
<dbReference type="PANTHER" id="PTHR24276">
    <property type="entry name" value="POLYSERASE-RELATED"/>
    <property type="match status" value="1"/>
</dbReference>
<dbReference type="SUPFAM" id="SSF50494">
    <property type="entry name" value="Trypsin-like serine proteases"/>
    <property type="match status" value="2"/>
</dbReference>
<keyword evidence="2" id="KW-0378">Hydrolase</keyword>
<evidence type="ECO:0000256" key="1">
    <source>
        <dbReference type="ARBA" id="ARBA00022670"/>
    </source>
</evidence>
<dbReference type="InterPro" id="IPR043504">
    <property type="entry name" value="Peptidase_S1_PA_chymotrypsin"/>
</dbReference>
<reference evidence="6 7" key="1">
    <citation type="journal article" date="2021" name="J. Hered.">
        <title>A chromosome-level genome assembly of the parasitoid wasp, Cotesia glomerata (Hymenoptera: Braconidae).</title>
        <authorList>
            <person name="Pinto B.J."/>
            <person name="Weis J.J."/>
            <person name="Gamble T."/>
            <person name="Ode P.J."/>
            <person name="Paul R."/>
            <person name="Zaspel J.M."/>
        </authorList>
    </citation>
    <scope>NUCLEOTIDE SEQUENCE [LARGE SCALE GENOMIC DNA]</scope>
    <source>
        <strain evidence="6">CgM1</strain>
    </source>
</reference>
<evidence type="ECO:0000256" key="4">
    <source>
        <dbReference type="ARBA" id="ARBA00023157"/>
    </source>
</evidence>
<keyword evidence="7" id="KW-1185">Reference proteome</keyword>
<keyword evidence="4" id="KW-1015">Disulfide bond</keyword>
<dbReference type="EMBL" id="JAHXZJ010001492">
    <property type="protein sequence ID" value="KAH0552082.1"/>
    <property type="molecule type" value="Genomic_DNA"/>
</dbReference>
<comment type="caution">
    <text evidence="6">The sequence shown here is derived from an EMBL/GenBank/DDBJ whole genome shotgun (WGS) entry which is preliminary data.</text>
</comment>
<feature type="domain" description="Peptidase S1" evidence="5">
    <location>
        <begin position="174"/>
        <end position="408"/>
    </location>
</feature>
<evidence type="ECO:0000256" key="3">
    <source>
        <dbReference type="ARBA" id="ARBA00022825"/>
    </source>
</evidence>
<dbReference type="Gene3D" id="2.40.10.10">
    <property type="entry name" value="Trypsin-like serine proteases"/>
    <property type="match status" value="2"/>
</dbReference>
<accession>A0AAV7I1M6</accession>
<dbReference type="PANTHER" id="PTHR24276:SF98">
    <property type="entry name" value="FI18310P1-RELATED"/>
    <property type="match status" value="1"/>
</dbReference>